<evidence type="ECO:0008006" key="4">
    <source>
        <dbReference type="Google" id="ProtNLM"/>
    </source>
</evidence>
<sequence length="368" mass="42778">MEPQTLPKHNPNRAYTYAAIIIALIQFIIFKYLYPFPNFLPDSYNYLRSALKNMNANIWPVGYPKLISLVGFFTHNDTTLILVQYAIYIASALYFFFTFITIARYSRWVKIGVFIFLFLNPAFIFISNYISSDLFFTSLSLVWMAQLFRLIKNYSPLLIISHAIILLFAFAVRYNALFYPVISIIVILLTKMPSGRKSFSLVAIILTLATFAMYTANENKRLFGTRQFSVFGGWQMASNALIAYEHVTERNPVPDKFSALHTIVNTYFDSLRLAIDEGEKKKKRLTHTIYGMIMHLCKSIRVLLRPQESGECLQSAHYIKTMEHIWPCNTLRHFLVTTFCQIQNNTSFPDQNFSQSIIREIKRYNLKP</sequence>
<proteinExistence type="predicted"/>
<accession>A0A5C6M0Y3</accession>
<feature type="transmembrane region" description="Helical" evidence="1">
    <location>
        <begin position="199"/>
        <end position="216"/>
    </location>
</feature>
<feature type="transmembrane region" description="Helical" evidence="1">
    <location>
        <begin position="163"/>
        <end position="187"/>
    </location>
</feature>
<dbReference type="Proteomes" id="UP000318815">
    <property type="component" value="Unassembled WGS sequence"/>
</dbReference>
<name>A0A5C6M0Y3_9BACT</name>
<keyword evidence="1" id="KW-0812">Transmembrane</keyword>
<keyword evidence="3" id="KW-1185">Reference proteome</keyword>
<evidence type="ECO:0000313" key="2">
    <source>
        <dbReference type="EMBL" id="TWW02590.1"/>
    </source>
</evidence>
<dbReference type="RefSeq" id="WP_146303354.1">
    <property type="nucleotide sequence ID" value="NZ_VOHS01000001.1"/>
</dbReference>
<evidence type="ECO:0000313" key="3">
    <source>
        <dbReference type="Proteomes" id="UP000318815"/>
    </source>
</evidence>
<dbReference type="EMBL" id="VOHS01000001">
    <property type="protein sequence ID" value="TWW02590.1"/>
    <property type="molecule type" value="Genomic_DNA"/>
</dbReference>
<dbReference type="OrthoDB" id="636847at2"/>
<feature type="transmembrane region" description="Helical" evidence="1">
    <location>
        <begin position="109"/>
        <end position="128"/>
    </location>
</feature>
<dbReference type="AlphaFoldDB" id="A0A5C6M0Y3"/>
<organism evidence="2 3">
    <name type="scientific">Chitinophaga pinensis</name>
    <dbReference type="NCBI Taxonomy" id="79329"/>
    <lineage>
        <taxon>Bacteria</taxon>
        <taxon>Pseudomonadati</taxon>
        <taxon>Bacteroidota</taxon>
        <taxon>Chitinophagia</taxon>
        <taxon>Chitinophagales</taxon>
        <taxon>Chitinophagaceae</taxon>
        <taxon>Chitinophaga</taxon>
    </lineage>
</organism>
<keyword evidence="1" id="KW-1133">Transmembrane helix</keyword>
<feature type="transmembrane region" description="Helical" evidence="1">
    <location>
        <begin position="14"/>
        <end position="34"/>
    </location>
</feature>
<protein>
    <recommendedName>
        <fullName evidence="4">Glycosyltransferase RgtA/B/C/D-like domain-containing protein</fullName>
    </recommendedName>
</protein>
<keyword evidence="1" id="KW-0472">Membrane</keyword>
<reference evidence="2 3" key="1">
    <citation type="submission" date="2019-08" db="EMBL/GenBank/DDBJ databases">
        <title>Whole genome sequencing of chitin degrading bacteria Chitinophaga pinensis YS16.</title>
        <authorList>
            <person name="Singh R.P."/>
            <person name="Manchanda G."/>
            <person name="Maurya I.K."/>
            <person name="Joshi N.K."/>
            <person name="Srivastava A.K."/>
        </authorList>
    </citation>
    <scope>NUCLEOTIDE SEQUENCE [LARGE SCALE GENOMIC DNA]</scope>
    <source>
        <strain evidence="2 3">YS-16</strain>
    </source>
</reference>
<gene>
    <name evidence="2" type="ORF">FEF09_01930</name>
</gene>
<comment type="caution">
    <text evidence="2">The sequence shown here is derived from an EMBL/GenBank/DDBJ whole genome shotgun (WGS) entry which is preliminary data.</text>
</comment>
<evidence type="ECO:0000256" key="1">
    <source>
        <dbReference type="SAM" id="Phobius"/>
    </source>
</evidence>
<feature type="transmembrane region" description="Helical" evidence="1">
    <location>
        <begin position="82"/>
        <end position="102"/>
    </location>
</feature>